<comment type="similarity">
    <text evidence="1">Belongs to the metallophosphoesterase superfamily. YfcE family.</text>
</comment>
<dbReference type="RefSeq" id="WP_125697124.1">
    <property type="nucleotide sequence ID" value="NZ_JBHTOG010000002.1"/>
</dbReference>
<protein>
    <submittedName>
        <fullName evidence="3">Metallophosphoesterase family protein</fullName>
    </submittedName>
</protein>
<dbReference type="PANTHER" id="PTHR42850:SF2">
    <property type="entry name" value="BLL5683 PROTEIN"/>
    <property type="match status" value="1"/>
</dbReference>
<accession>A0ABW4CL91</accession>
<dbReference type="Proteomes" id="UP001597192">
    <property type="component" value="Unassembled WGS sequence"/>
</dbReference>
<gene>
    <name evidence="3" type="ORF">ACFQ47_00150</name>
</gene>
<evidence type="ECO:0000313" key="4">
    <source>
        <dbReference type="Proteomes" id="UP001597192"/>
    </source>
</evidence>
<dbReference type="InterPro" id="IPR011152">
    <property type="entry name" value="Pesterase_MJ0912"/>
</dbReference>
<sequence length="277" mass="30781">MERRIAVFSDTHGNVTATKAVLADAMAHQATDYWFLGDLLLPGPGAGDLYALVETVAPTVWLNGNWEQALFAMADKHIDLDNPGSVYIAALSAYVLQKLTPTQLLLMRNHPYALTETVNGVTIGLTHNSRFSTEGRMLYPAGHQADFDRMFAGDQDIAIYGHTHQQLMRTSRKGQLVLNPGAAGQPYSPWPKLFADQRAHYLMLTISPSGLVDVDFRKIAYDIEAELALAKTRGLPYLDLYAYLRHTGKTVTHDLERLAQVNAAGNYRALVKDYYEL</sequence>
<dbReference type="InterPro" id="IPR029052">
    <property type="entry name" value="Metallo-depent_PP-like"/>
</dbReference>
<reference evidence="4" key="1">
    <citation type="journal article" date="2019" name="Int. J. Syst. Evol. Microbiol.">
        <title>The Global Catalogue of Microorganisms (GCM) 10K type strain sequencing project: providing services to taxonomists for standard genome sequencing and annotation.</title>
        <authorList>
            <consortium name="The Broad Institute Genomics Platform"/>
            <consortium name="The Broad Institute Genome Sequencing Center for Infectious Disease"/>
            <person name="Wu L."/>
            <person name="Ma J."/>
        </authorList>
    </citation>
    <scope>NUCLEOTIDE SEQUENCE [LARGE SCALE GENOMIC DNA]</scope>
    <source>
        <strain evidence="4">CCM 8947</strain>
    </source>
</reference>
<dbReference type="PANTHER" id="PTHR42850">
    <property type="entry name" value="METALLOPHOSPHOESTERASE"/>
    <property type="match status" value="1"/>
</dbReference>
<dbReference type="SUPFAM" id="SSF56300">
    <property type="entry name" value="Metallo-dependent phosphatases"/>
    <property type="match status" value="1"/>
</dbReference>
<proteinExistence type="inferred from homology"/>
<dbReference type="EMBL" id="JBHTOG010000002">
    <property type="protein sequence ID" value="MFD1431117.1"/>
    <property type="molecule type" value="Genomic_DNA"/>
</dbReference>
<dbReference type="InterPro" id="IPR050126">
    <property type="entry name" value="Ap4A_hydrolase"/>
</dbReference>
<evidence type="ECO:0000313" key="3">
    <source>
        <dbReference type="EMBL" id="MFD1431117.1"/>
    </source>
</evidence>
<dbReference type="PIRSF" id="PIRSF000883">
    <property type="entry name" value="Pesterase_MJ0912"/>
    <property type="match status" value="1"/>
</dbReference>
<evidence type="ECO:0000259" key="2">
    <source>
        <dbReference type="Pfam" id="PF12850"/>
    </source>
</evidence>
<dbReference type="InterPro" id="IPR024654">
    <property type="entry name" value="Calcineurin-like_PHP_lpxH"/>
</dbReference>
<evidence type="ECO:0000256" key="1">
    <source>
        <dbReference type="ARBA" id="ARBA00008950"/>
    </source>
</evidence>
<dbReference type="Gene3D" id="3.60.21.10">
    <property type="match status" value="1"/>
</dbReference>
<keyword evidence="4" id="KW-1185">Reference proteome</keyword>
<name>A0ABW4CL91_9LACO</name>
<comment type="caution">
    <text evidence="3">The sequence shown here is derived from an EMBL/GenBank/DDBJ whole genome shotgun (WGS) entry which is preliminary data.</text>
</comment>
<organism evidence="3 4">
    <name type="scientific">Lacticaseibacillus yichunensis</name>
    <dbReference type="NCBI Taxonomy" id="2486015"/>
    <lineage>
        <taxon>Bacteria</taxon>
        <taxon>Bacillati</taxon>
        <taxon>Bacillota</taxon>
        <taxon>Bacilli</taxon>
        <taxon>Lactobacillales</taxon>
        <taxon>Lactobacillaceae</taxon>
        <taxon>Lacticaseibacillus</taxon>
    </lineage>
</organism>
<dbReference type="Pfam" id="PF12850">
    <property type="entry name" value="Metallophos_2"/>
    <property type="match status" value="1"/>
</dbReference>
<feature type="domain" description="Calcineurin-like phosphoesterase" evidence="2">
    <location>
        <begin position="4"/>
        <end position="193"/>
    </location>
</feature>